<accession>A0A6A6ZYK7</accession>
<proteinExistence type="predicted"/>
<feature type="compositionally biased region" description="Polar residues" evidence="1">
    <location>
        <begin position="66"/>
        <end position="79"/>
    </location>
</feature>
<keyword evidence="3" id="KW-1185">Reference proteome</keyword>
<dbReference type="AlphaFoldDB" id="A0A6A6ZYK7"/>
<gene>
    <name evidence="2" type="ORF">CC86DRAFT_382897</name>
</gene>
<evidence type="ECO:0000313" key="2">
    <source>
        <dbReference type="EMBL" id="KAF2825926.1"/>
    </source>
</evidence>
<dbReference type="EMBL" id="MU006227">
    <property type="protein sequence ID" value="KAF2825926.1"/>
    <property type="molecule type" value="Genomic_DNA"/>
</dbReference>
<sequence>MSRNAYEAEAQSSQKNYSAVTEIHRIDQGRCLLQENSEMAFDGHSSHSRLSESVSERVRDEGKRVSLTTSQNCGRNNVPSEYERTGTRDFCSRIASRASRIMSDFAPMPTSTMLRWVSIATSNSGFTDTDSFSLQKCVIEVSSYLGNVSQLEAMTTSRLRSTH</sequence>
<feature type="region of interest" description="Disordered" evidence="1">
    <location>
        <begin position="42"/>
        <end position="81"/>
    </location>
</feature>
<evidence type="ECO:0000256" key="1">
    <source>
        <dbReference type="SAM" id="MobiDB-lite"/>
    </source>
</evidence>
<reference evidence="2" key="1">
    <citation type="journal article" date="2020" name="Stud. Mycol.">
        <title>101 Dothideomycetes genomes: a test case for predicting lifestyles and emergence of pathogens.</title>
        <authorList>
            <person name="Haridas S."/>
            <person name="Albert R."/>
            <person name="Binder M."/>
            <person name="Bloem J."/>
            <person name="Labutti K."/>
            <person name="Salamov A."/>
            <person name="Andreopoulos B."/>
            <person name="Baker S."/>
            <person name="Barry K."/>
            <person name="Bills G."/>
            <person name="Bluhm B."/>
            <person name="Cannon C."/>
            <person name="Castanera R."/>
            <person name="Culley D."/>
            <person name="Daum C."/>
            <person name="Ezra D."/>
            <person name="Gonzalez J."/>
            <person name="Henrissat B."/>
            <person name="Kuo A."/>
            <person name="Liang C."/>
            <person name="Lipzen A."/>
            <person name="Lutzoni F."/>
            <person name="Magnuson J."/>
            <person name="Mondo S."/>
            <person name="Nolan M."/>
            <person name="Ohm R."/>
            <person name="Pangilinan J."/>
            <person name="Park H.-J."/>
            <person name="Ramirez L."/>
            <person name="Alfaro M."/>
            <person name="Sun H."/>
            <person name="Tritt A."/>
            <person name="Yoshinaga Y."/>
            <person name="Zwiers L.-H."/>
            <person name="Turgeon B."/>
            <person name="Goodwin S."/>
            <person name="Spatafora J."/>
            <person name="Crous P."/>
            <person name="Grigoriev I."/>
        </authorList>
    </citation>
    <scope>NUCLEOTIDE SEQUENCE</scope>
    <source>
        <strain evidence="2">CBS 113818</strain>
    </source>
</reference>
<organism evidence="2 3">
    <name type="scientific">Ophiobolus disseminans</name>
    <dbReference type="NCBI Taxonomy" id="1469910"/>
    <lineage>
        <taxon>Eukaryota</taxon>
        <taxon>Fungi</taxon>
        <taxon>Dikarya</taxon>
        <taxon>Ascomycota</taxon>
        <taxon>Pezizomycotina</taxon>
        <taxon>Dothideomycetes</taxon>
        <taxon>Pleosporomycetidae</taxon>
        <taxon>Pleosporales</taxon>
        <taxon>Pleosporineae</taxon>
        <taxon>Phaeosphaeriaceae</taxon>
        <taxon>Ophiobolus</taxon>
    </lineage>
</organism>
<feature type="compositionally biased region" description="Basic and acidic residues" evidence="1">
    <location>
        <begin position="54"/>
        <end position="64"/>
    </location>
</feature>
<protein>
    <submittedName>
        <fullName evidence="2">Uncharacterized protein</fullName>
    </submittedName>
</protein>
<evidence type="ECO:0000313" key="3">
    <source>
        <dbReference type="Proteomes" id="UP000799424"/>
    </source>
</evidence>
<dbReference type="Proteomes" id="UP000799424">
    <property type="component" value="Unassembled WGS sequence"/>
</dbReference>
<name>A0A6A6ZYK7_9PLEO</name>